<reference evidence="4" key="1">
    <citation type="submission" date="2016-06" db="EMBL/GenBank/DDBJ databases">
        <title>Parallel loss of symbiosis genes in relatives of nitrogen-fixing non-legume Parasponia.</title>
        <authorList>
            <person name="Van Velzen R."/>
            <person name="Holmer R."/>
            <person name="Bu F."/>
            <person name="Rutten L."/>
            <person name="Van Zeijl A."/>
            <person name="Liu W."/>
            <person name="Santuari L."/>
            <person name="Cao Q."/>
            <person name="Sharma T."/>
            <person name="Shen D."/>
            <person name="Roswanjaya Y."/>
            <person name="Wardhani T."/>
            <person name="Kalhor M.S."/>
            <person name="Jansen J."/>
            <person name="Van den Hoogen J."/>
            <person name="Gungor B."/>
            <person name="Hartog M."/>
            <person name="Hontelez J."/>
            <person name="Verver J."/>
            <person name="Yang W.-C."/>
            <person name="Schijlen E."/>
            <person name="Repin R."/>
            <person name="Schilthuizen M."/>
            <person name="Schranz E."/>
            <person name="Heidstra R."/>
            <person name="Miyata K."/>
            <person name="Fedorova E."/>
            <person name="Kohlen W."/>
            <person name="Bisseling T."/>
            <person name="Smit S."/>
            <person name="Geurts R."/>
        </authorList>
    </citation>
    <scope>NUCLEOTIDE SEQUENCE [LARGE SCALE GENOMIC DNA]</scope>
    <source>
        <strain evidence="4">cv. WU1-14</strain>
    </source>
</reference>
<evidence type="ECO:0000313" key="3">
    <source>
        <dbReference type="EMBL" id="PON41293.1"/>
    </source>
</evidence>
<dbReference type="PANTHER" id="PTHR24177:SF365">
    <property type="entry name" value="ANKYRIN REPEAT-CONTAINING PROTEIN NPR4-LIKE ISOFORM X1"/>
    <property type="match status" value="1"/>
</dbReference>
<dbReference type="GO" id="GO:0016020">
    <property type="term" value="C:membrane"/>
    <property type="evidence" value="ECO:0007669"/>
    <property type="project" value="TreeGrafter"/>
</dbReference>
<dbReference type="InterPro" id="IPR026961">
    <property type="entry name" value="PGG_dom"/>
</dbReference>
<evidence type="ECO:0000313" key="4">
    <source>
        <dbReference type="Proteomes" id="UP000237105"/>
    </source>
</evidence>
<feature type="domain" description="PGG" evidence="2">
    <location>
        <begin position="46"/>
        <end position="104"/>
    </location>
</feature>
<dbReference type="OrthoDB" id="1184650at2759"/>
<keyword evidence="1" id="KW-0812">Transmembrane</keyword>
<organism evidence="3 4">
    <name type="scientific">Parasponia andersonii</name>
    <name type="common">Sponia andersonii</name>
    <dbReference type="NCBI Taxonomy" id="3476"/>
    <lineage>
        <taxon>Eukaryota</taxon>
        <taxon>Viridiplantae</taxon>
        <taxon>Streptophyta</taxon>
        <taxon>Embryophyta</taxon>
        <taxon>Tracheophyta</taxon>
        <taxon>Spermatophyta</taxon>
        <taxon>Magnoliopsida</taxon>
        <taxon>eudicotyledons</taxon>
        <taxon>Gunneridae</taxon>
        <taxon>Pentapetalae</taxon>
        <taxon>rosids</taxon>
        <taxon>fabids</taxon>
        <taxon>Rosales</taxon>
        <taxon>Cannabaceae</taxon>
        <taxon>Parasponia</taxon>
    </lineage>
</organism>
<evidence type="ECO:0000259" key="2">
    <source>
        <dbReference type="Pfam" id="PF13962"/>
    </source>
</evidence>
<dbReference type="STRING" id="3476.A0A2P5AXL8"/>
<comment type="caution">
    <text evidence="3">The sequence shown here is derived from an EMBL/GenBank/DDBJ whole genome shotgun (WGS) entry which is preliminary data.</text>
</comment>
<protein>
    <submittedName>
        <fullName evidence="3">PGG domain containing protein</fullName>
    </submittedName>
</protein>
<name>A0A2P5AXL8_PARAD</name>
<evidence type="ECO:0000256" key="1">
    <source>
        <dbReference type="SAM" id="Phobius"/>
    </source>
</evidence>
<dbReference type="PANTHER" id="PTHR24177">
    <property type="entry name" value="CASKIN"/>
    <property type="match status" value="1"/>
</dbReference>
<keyword evidence="1" id="KW-1133">Transmembrane helix</keyword>
<dbReference type="AlphaFoldDB" id="A0A2P5AXL8"/>
<feature type="transmembrane region" description="Helical" evidence="1">
    <location>
        <begin position="83"/>
        <end position="105"/>
    </location>
</feature>
<gene>
    <name evidence="3" type="ORF">PanWU01x14_290500</name>
</gene>
<sequence>MQGELQWFKAVEKLIHPSLVNLRDENRRTARELFMTEHKDLAAAGEKWMKDTSNSRMIFLTLVATFMFAAAFTVPGGNDSEGISIFLWTKPFLVFAVSEALALFLL</sequence>
<dbReference type="Pfam" id="PF13962">
    <property type="entry name" value="PGG"/>
    <property type="match status" value="1"/>
</dbReference>
<proteinExistence type="predicted"/>
<keyword evidence="4" id="KW-1185">Reference proteome</keyword>
<dbReference type="Proteomes" id="UP000237105">
    <property type="component" value="Unassembled WGS sequence"/>
</dbReference>
<feature type="transmembrane region" description="Helical" evidence="1">
    <location>
        <begin position="57"/>
        <end position="77"/>
    </location>
</feature>
<keyword evidence="1" id="KW-0472">Membrane</keyword>
<dbReference type="EMBL" id="JXTB01000418">
    <property type="protein sequence ID" value="PON41293.1"/>
    <property type="molecule type" value="Genomic_DNA"/>
</dbReference>
<accession>A0A2P5AXL8</accession>